<dbReference type="CDD" id="cd08290">
    <property type="entry name" value="ETR"/>
    <property type="match status" value="1"/>
</dbReference>
<dbReference type="EC" id="1.3.1.104" evidence="9"/>
<reference evidence="12 13" key="1">
    <citation type="submission" date="2023-10" db="EMBL/GenBank/DDBJ databases">
        <title>Rubellicoccus peritrichatus gen. nov., sp. nov., isolated from an algae of coral reef tank.</title>
        <authorList>
            <person name="Luo J."/>
        </authorList>
    </citation>
    <scope>NUCLEOTIDE SEQUENCE [LARGE SCALE GENOMIC DNA]</scope>
    <source>
        <strain evidence="12 13">CR14</strain>
    </source>
</reference>
<gene>
    <name evidence="12" type="ORF">RZN69_20030</name>
</gene>
<keyword evidence="7" id="KW-0443">Lipid metabolism</keyword>
<dbReference type="Gene3D" id="3.40.50.720">
    <property type="entry name" value="NAD(P)-binding Rossmann-like Domain"/>
    <property type="match status" value="1"/>
</dbReference>
<evidence type="ECO:0000256" key="7">
    <source>
        <dbReference type="ARBA" id="ARBA00023098"/>
    </source>
</evidence>
<evidence type="ECO:0000256" key="5">
    <source>
        <dbReference type="ARBA" id="ARBA00022946"/>
    </source>
</evidence>
<organism evidence="12 13">
    <name type="scientific">Rubellicoccus peritrichatus</name>
    <dbReference type="NCBI Taxonomy" id="3080537"/>
    <lineage>
        <taxon>Bacteria</taxon>
        <taxon>Pseudomonadati</taxon>
        <taxon>Verrucomicrobiota</taxon>
        <taxon>Opitutia</taxon>
        <taxon>Puniceicoccales</taxon>
        <taxon>Cerasicoccaceae</taxon>
        <taxon>Rubellicoccus</taxon>
    </lineage>
</organism>
<dbReference type="GO" id="GO:0006633">
    <property type="term" value="P:fatty acid biosynthetic process"/>
    <property type="evidence" value="ECO:0007669"/>
    <property type="project" value="UniProtKB-KW"/>
</dbReference>
<dbReference type="InterPro" id="IPR013149">
    <property type="entry name" value="ADH-like_C"/>
</dbReference>
<dbReference type="SUPFAM" id="SSF51735">
    <property type="entry name" value="NAD(P)-binding Rossmann-fold domains"/>
    <property type="match status" value="1"/>
</dbReference>
<evidence type="ECO:0000256" key="4">
    <source>
        <dbReference type="ARBA" id="ARBA00022857"/>
    </source>
</evidence>
<keyword evidence="13" id="KW-1185">Reference proteome</keyword>
<dbReference type="EMBL" id="CP136920">
    <property type="protein sequence ID" value="WOO40917.1"/>
    <property type="molecule type" value="Genomic_DNA"/>
</dbReference>
<dbReference type="RefSeq" id="WP_317833168.1">
    <property type="nucleotide sequence ID" value="NZ_CP136920.1"/>
</dbReference>
<dbReference type="Pfam" id="PF00107">
    <property type="entry name" value="ADH_zinc_N"/>
    <property type="match status" value="1"/>
</dbReference>
<dbReference type="InterPro" id="IPR051034">
    <property type="entry name" value="Mito_Enoyl-ACP_Reductase"/>
</dbReference>
<evidence type="ECO:0000256" key="1">
    <source>
        <dbReference type="ARBA" id="ARBA00010371"/>
    </source>
</evidence>
<keyword evidence="5" id="KW-0809">Transit peptide</keyword>
<protein>
    <recommendedName>
        <fullName evidence="9">enoyl-[acyl-carrier-protein] reductase</fullName>
        <ecNumber evidence="9">1.3.1.104</ecNumber>
    </recommendedName>
</protein>
<evidence type="ECO:0000256" key="6">
    <source>
        <dbReference type="ARBA" id="ARBA00023002"/>
    </source>
</evidence>
<sequence length="333" mass="36681">MKDTLAVRYHEHGKASEVLKLETIQMEEPRPSEVVIAMRAAVIHPSDFGMIAGSYGRLKELPAVAGREGVGEIVQVGSAVSEDLLRKKVRMPEQAGVWKQVALALTDELTFIPSEIDAQVAAQAFVNPPTAYRLLNDFVDLSFGNWIIQNAGNSAVGFCVAGYAKHLGINCISVVRDVERWEQPLKDAGSTAVIAEGTDYFKSIKDITDGVPIKLALNSIGGDSVMSLIKAVDEGGTVVTFGGMVGDKVRFPTRELIFKDIALRGFWMDRWYRNHADHEANSMMTEIYKLLKKDVMQLPVDQVFAFENALEAIQRASEGNRQGKVLITSDWQP</sequence>
<dbReference type="InterPro" id="IPR020843">
    <property type="entry name" value="ER"/>
</dbReference>
<keyword evidence="4" id="KW-0521">NADP</keyword>
<evidence type="ECO:0000256" key="8">
    <source>
        <dbReference type="ARBA" id="ARBA00023160"/>
    </source>
</evidence>
<keyword evidence="3" id="KW-0276">Fatty acid metabolism</keyword>
<dbReference type="AlphaFoldDB" id="A0AAQ3L943"/>
<evidence type="ECO:0000259" key="11">
    <source>
        <dbReference type="SMART" id="SM00829"/>
    </source>
</evidence>
<comment type="catalytic activity">
    <reaction evidence="10">
        <text>a 2,3-saturated acyl-[ACP] + NADP(+) = a (2E)-enoyl-[ACP] + NADPH + H(+)</text>
        <dbReference type="Rhea" id="RHEA:22564"/>
        <dbReference type="Rhea" id="RHEA-COMP:9925"/>
        <dbReference type="Rhea" id="RHEA-COMP:9926"/>
        <dbReference type="ChEBI" id="CHEBI:15378"/>
        <dbReference type="ChEBI" id="CHEBI:57783"/>
        <dbReference type="ChEBI" id="CHEBI:58349"/>
        <dbReference type="ChEBI" id="CHEBI:78784"/>
        <dbReference type="ChEBI" id="CHEBI:78785"/>
        <dbReference type="EC" id="1.3.1.104"/>
    </reaction>
</comment>
<dbReference type="KEGG" id="puo:RZN69_20030"/>
<accession>A0AAQ3L943</accession>
<evidence type="ECO:0000313" key="12">
    <source>
        <dbReference type="EMBL" id="WOO40917.1"/>
    </source>
</evidence>
<evidence type="ECO:0000256" key="10">
    <source>
        <dbReference type="ARBA" id="ARBA00048843"/>
    </source>
</evidence>
<comment type="similarity">
    <text evidence="1">Belongs to the zinc-containing alcohol dehydrogenase family. Quinone oxidoreductase subfamily.</text>
</comment>
<feature type="domain" description="Enoyl reductase (ER)" evidence="11">
    <location>
        <begin position="14"/>
        <end position="327"/>
    </location>
</feature>
<evidence type="ECO:0000256" key="2">
    <source>
        <dbReference type="ARBA" id="ARBA00022516"/>
    </source>
</evidence>
<proteinExistence type="inferred from homology"/>
<evidence type="ECO:0000256" key="9">
    <source>
        <dbReference type="ARBA" id="ARBA00038963"/>
    </source>
</evidence>
<dbReference type="InterPro" id="IPR011032">
    <property type="entry name" value="GroES-like_sf"/>
</dbReference>
<dbReference type="GO" id="GO:0141148">
    <property type="term" value="F:enoyl-[acyl-carrier-protein] reductase (NADPH) activity"/>
    <property type="evidence" value="ECO:0007669"/>
    <property type="project" value="UniProtKB-EC"/>
</dbReference>
<keyword evidence="2" id="KW-0444">Lipid biosynthesis</keyword>
<name>A0AAQ3L943_9BACT</name>
<dbReference type="InterPro" id="IPR036291">
    <property type="entry name" value="NAD(P)-bd_dom_sf"/>
</dbReference>
<dbReference type="PANTHER" id="PTHR43981:SF2">
    <property type="entry name" value="ENOYL-[ACYL-CARRIER-PROTEIN] REDUCTASE, MITOCHONDRIAL"/>
    <property type="match status" value="1"/>
</dbReference>
<dbReference type="SUPFAM" id="SSF50129">
    <property type="entry name" value="GroES-like"/>
    <property type="match status" value="1"/>
</dbReference>
<dbReference type="Proteomes" id="UP001304300">
    <property type="component" value="Chromosome"/>
</dbReference>
<evidence type="ECO:0000256" key="3">
    <source>
        <dbReference type="ARBA" id="ARBA00022832"/>
    </source>
</evidence>
<dbReference type="InterPro" id="IPR013154">
    <property type="entry name" value="ADH-like_N"/>
</dbReference>
<dbReference type="Gene3D" id="3.90.180.10">
    <property type="entry name" value="Medium-chain alcohol dehydrogenases, catalytic domain"/>
    <property type="match status" value="1"/>
</dbReference>
<evidence type="ECO:0000313" key="13">
    <source>
        <dbReference type="Proteomes" id="UP001304300"/>
    </source>
</evidence>
<dbReference type="PANTHER" id="PTHR43981">
    <property type="entry name" value="ENOYL-[ACYL-CARRIER-PROTEIN] REDUCTASE, MITOCHONDRIAL"/>
    <property type="match status" value="1"/>
</dbReference>
<dbReference type="Pfam" id="PF08240">
    <property type="entry name" value="ADH_N"/>
    <property type="match status" value="1"/>
</dbReference>
<keyword evidence="6" id="KW-0560">Oxidoreductase</keyword>
<keyword evidence="8" id="KW-0275">Fatty acid biosynthesis</keyword>
<dbReference type="SMART" id="SM00829">
    <property type="entry name" value="PKS_ER"/>
    <property type="match status" value="1"/>
</dbReference>